<feature type="region of interest" description="Disordered" evidence="1">
    <location>
        <begin position="1"/>
        <end position="27"/>
    </location>
</feature>
<evidence type="ECO:0000256" key="1">
    <source>
        <dbReference type="SAM" id="MobiDB-lite"/>
    </source>
</evidence>
<evidence type="ECO:0000313" key="3">
    <source>
        <dbReference type="Proteomes" id="UP000188268"/>
    </source>
</evidence>
<organism evidence="2 3">
    <name type="scientific">Corchorus capsularis</name>
    <name type="common">Jute</name>
    <dbReference type="NCBI Taxonomy" id="210143"/>
    <lineage>
        <taxon>Eukaryota</taxon>
        <taxon>Viridiplantae</taxon>
        <taxon>Streptophyta</taxon>
        <taxon>Embryophyta</taxon>
        <taxon>Tracheophyta</taxon>
        <taxon>Spermatophyta</taxon>
        <taxon>Magnoliopsida</taxon>
        <taxon>eudicotyledons</taxon>
        <taxon>Gunneridae</taxon>
        <taxon>Pentapetalae</taxon>
        <taxon>rosids</taxon>
        <taxon>malvids</taxon>
        <taxon>Malvales</taxon>
        <taxon>Malvaceae</taxon>
        <taxon>Grewioideae</taxon>
        <taxon>Apeibeae</taxon>
        <taxon>Corchorus</taxon>
    </lineage>
</organism>
<proteinExistence type="predicted"/>
<sequence>MATFDCGGSRNRNLDPRPDQSNSRLGP</sequence>
<keyword evidence="3" id="KW-1185">Reference proteome</keyword>
<reference evidence="2 3" key="1">
    <citation type="submission" date="2013-09" db="EMBL/GenBank/DDBJ databases">
        <title>Corchorus capsularis genome sequencing.</title>
        <authorList>
            <person name="Alam M."/>
            <person name="Haque M.S."/>
            <person name="Islam M.S."/>
            <person name="Emdad E.M."/>
            <person name="Islam M.M."/>
            <person name="Ahmed B."/>
            <person name="Halim A."/>
            <person name="Hossen Q.M.M."/>
            <person name="Hossain M.Z."/>
            <person name="Ahmed R."/>
            <person name="Khan M.M."/>
            <person name="Islam R."/>
            <person name="Rashid M.M."/>
            <person name="Khan S.A."/>
            <person name="Rahman M.S."/>
            <person name="Alam M."/>
        </authorList>
    </citation>
    <scope>NUCLEOTIDE SEQUENCE [LARGE SCALE GENOMIC DNA]</scope>
    <source>
        <strain evidence="3">cv. CVL-1</strain>
        <tissue evidence="2">Whole seedling</tissue>
    </source>
</reference>
<gene>
    <name evidence="2" type="ORF">CCACVL1_03652</name>
</gene>
<accession>A0A1R3JXZ3</accession>
<protein>
    <submittedName>
        <fullName evidence="2">Uncharacterized protein</fullName>
    </submittedName>
</protein>
<dbReference type="EMBL" id="AWWV01006797">
    <property type="protein sequence ID" value="OMO99749.1"/>
    <property type="molecule type" value="Genomic_DNA"/>
</dbReference>
<dbReference type="Gramene" id="OMO99749">
    <property type="protein sequence ID" value="OMO99749"/>
    <property type="gene ID" value="CCACVL1_03652"/>
</dbReference>
<name>A0A1R3JXZ3_COCAP</name>
<dbReference type="Proteomes" id="UP000188268">
    <property type="component" value="Unassembled WGS sequence"/>
</dbReference>
<dbReference type="AlphaFoldDB" id="A0A1R3JXZ3"/>
<evidence type="ECO:0000313" key="2">
    <source>
        <dbReference type="EMBL" id="OMO99749.1"/>
    </source>
</evidence>
<comment type="caution">
    <text evidence="2">The sequence shown here is derived from an EMBL/GenBank/DDBJ whole genome shotgun (WGS) entry which is preliminary data.</text>
</comment>